<dbReference type="RefSeq" id="WP_094076683.1">
    <property type="nucleotide sequence ID" value="NZ_NBYO01000001.1"/>
</dbReference>
<name>A0A231V3H1_9HYPH</name>
<dbReference type="AlphaFoldDB" id="A0A231V3H1"/>
<evidence type="ECO:0000313" key="2">
    <source>
        <dbReference type="EMBL" id="OXT02733.1"/>
    </source>
</evidence>
<dbReference type="EMBL" id="NBYO01000001">
    <property type="protein sequence ID" value="OXT02733.1"/>
    <property type="molecule type" value="Genomic_DNA"/>
</dbReference>
<feature type="region of interest" description="Disordered" evidence="1">
    <location>
        <begin position="116"/>
        <end position="146"/>
    </location>
</feature>
<evidence type="ECO:0000256" key="1">
    <source>
        <dbReference type="SAM" id="MobiDB-lite"/>
    </source>
</evidence>
<comment type="caution">
    <text evidence="2">The sequence shown here is derived from an EMBL/GenBank/DDBJ whole genome shotgun (WGS) entry which is preliminary data.</text>
</comment>
<gene>
    <name evidence="2" type="ORF">B7H23_07625</name>
</gene>
<protein>
    <submittedName>
        <fullName evidence="2">Uncharacterized protein</fullName>
    </submittedName>
</protein>
<accession>A0A231V3H1</accession>
<sequence>MADDLFTSARESEVRAAFDEARKEGPYYPHQPKALVAHDQRVRHVQEKLKSHLEKHSPAWEAKELEKISEKNPTIFQKNYNMIAGSAGPYYSKARLTQRAVKEVEARCSKRLSKLSETAQGMRVKLGGTPHGPEPDDLTPPFTINT</sequence>
<dbReference type="Proteomes" id="UP000215405">
    <property type="component" value="Unassembled WGS sequence"/>
</dbReference>
<proteinExistence type="predicted"/>
<reference evidence="3" key="1">
    <citation type="journal article" date="2017" name="Int. J. Syst. Evol. Microbiol.">
        <title>Notoacmeibacter marinus gen. nov., sp. nov., isolated from the gut of a limpet and proposal of Notoacmeibacteraceae fam. nov. in the order Rhizobiales of the class Alphaproteobacteria.</title>
        <authorList>
            <person name="Huang Z."/>
            <person name="Guo F."/>
            <person name="Lai Q."/>
        </authorList>
    </citation>
    <scope>NUCLEOTIDE SEQUENCE [LARGE SCALE GENOMIC DNA]</scope>
    <source>
        <strain evidence="3">XMTR2A4</strain>
    </source>
</reference>
<organism evidence="2 3">
    <name type="scientific">Notoacmeibacter marinus</name>
    <dbReference type="NCBI Taxonomy" id="1876515"/>
    <lineage>
        <taxon>Bacteria</taxon>
        <taxon>Pseudomonadati</taxon>
        <taxon>Pseudomonadota</taxon>
        <taxon>Alphaproteobacteria</taxon>
        <taxon>Hyphomicrobiales</taxon>
        <taxon>Notoacmeibacteraceae</taxon>
        <taxon>Notoacmeibacter</taxon>
    </lineage>
</organism>
<keyword evidence="3" id="KW-1185">Reference proteome</keyword>
<evidence type="ECO:0000313" key="3">
    <source>
        <dbReference type="Proteomes" id="UP000215405"/>
    </source>
</evidence>